<dbReference type="PANTHER" id="PTHR23155:SF1182">
    <property type="entry name" value="OS07G0186500 PROTEIN"/>
    <property type="match status" value="1"/>
</dbReference>
<dbReference type="InterPro" id="IPR032675">
    <property type="entry name" value="LRR_dom_sf"/>
</dbReference>
<proteinExistence type="predicted"/>
<dbReference type="AlphaFoldDB" id="A0A0E0DSY2"/>
<dbReference type="InterPro" id="IPR044974">
    <property type="entry name" value="Disease_R_plants"/>
</dbReference>
<dbReference type="Gramene" id="OMERI05G17840.1">
    <property type="protein sequence ID" value="OMERI05G17840.1"/>
    <property type="gene ID" value="OMERI05G17840"/>
</dbReference>
<dbReference type="HOGENOM" id="CLU_1009643_0_0_1"/>
<evidence type="ECO:0000313" key="1">
    <source>
        <dbReference type="EnsemblPlants" id="OMERI05G17840.1"/>
    </source>
</evidence>
<dbReference type="Proteomes" id="UP000008021">
    <property type="component" value="Chromosome 5"/>
</dbReference>
<dbReference type="GO" id="GO:0098542">
    <property type="term" value="P:defense response to other organism"/>
    <property type="evidence" value="ECO:0007669"/>
    <property type="project" value="TreeGrafter"/>
</dbReference>
<evidence type="ECO:0008006" key="3">
    <source>
        <dbReference type="Google" id="ProtNLM"/>
    </source>
</evidence>
<accession>A0A0E0DSY2</accession>
<reference evidence="1" key="1">
    <citation type="submission" date="2015-04" db="UniProtKB">
        <authorList>
            <consortium name="EnsemblPlants"/>
        </authorList>
    </citation>
    <scope>IDENTIFICATION</scope>
</reference>
<name>A0A0E0DSY2_9ORYZ</name>
<dbReference type="STRING" id="40149.A0A0E0DSY2"/>
<dbReference type="PANTHER" id="PTHR23155">
    <property type="entry name" value="DISEASE RESISTANCE PROTEIN RP"/>
    <property type="match status" value="1"/>
</dbReference>
<organism evidence="1">
    <name type="scientific">Oryza meridionalis</name>
    <dbReference type="NCBI Taxonomy" id="40149"/>
    <lineage>
        <taxon>Eukaryota</taxon>
        <taxon>Viridiplantae</taxon>
        <taxon>Streptophyta</taxon>
        <taxon>Embryophyta</taxon>
        <taxon>Tracheophyta</taxon>
        <taxon>Spermatophyta</taxon>
        <taxon>Magnoliopsida</taxon>
        <taxon>Liliopsida</taxon>
        <taxon>Poales</taxon>
        <taxon>Poaceae</taxon>
        <taxon>BOP clade</taxon>
        <taxon>Oryzoideae</taxon>
        <taxon>Oryzeae</taxon>
        <taxon>Oryzinae</taxon>
        <taxon>Oryza</taxon>
    </lineage>
</organism>
<dbReference type="EnsemblPlants" id="OMERI05G17840.1">
    <property type="protein sequence ID" value="OMERI05G17840.1"/>
    <property type="gene ID" value="OMERI05G17840"/>
</dbReference>
<keyword evidence="2" id="KW-1185">Reference proteome</keyword>
<reference evidence="1" key="2">
    <citation type="submission" date="2018-05" db="EMBL/GenBank/DDBJ databases">
        <title>OmerRS3 (Oryza meridionalis Reference Sequence Version 3).</title>
        <authorList>
            <person name="Zhang J."/>
            <person name="Kudrna D."/>
            <person name="Lee S."/>
            <person name="Talag J."/>
            <person name="Welchert J."/>
            <person name="Wing R.A."/>
        </authorList>
    </citation>
    <scope>NUCLEOTIDE SEQUENCE [LARGE SCALE GENOMIC DNA]</scope>
    <source>
        <strain evidence="1">cv. OR44</strain>
    </source>
</reference>
<sequence length="276" mass="31804">MTEIAPLNLKTVAERITEKCQGLPLSCSYREPFIIQRNGGTSSSKKKKWRNMKRELFYNQLRWQLSKQSRAELDYRIDRKRLIRLWIAEGSVQDRGPEATLADRKYHRLGSECCLRNCNIQKPIVLLALPKLGYTKLKDIPRLIGKLSNLQMLYLNGSVLELPSETITKLHHLLIDVGRFGKSASSKISRLQHLQTLRSVEANNYMVKKHWMLHRDEKSCYLESARVPQYRSIGLNQTSLNSLSVIAEDRDRYALFSGQLETSISPGEADDNWQAT</sequence>
<dbReference type="SUPFAM" id="SSF52058">
    <property type="entry name" value="L domain-like"/>
    <property type="match status" value="1"/>
</dbReference>
<protein>
    <recommendedName>
        <fullName evidence="3">NB-ARC domain-containing protein</fullName>
    </recommendedName>
</protein>
<evidence type="ECO:0000313" key="2">
    <source>
        <dbReference type="Proteomes" id="UP000008021"/>
    </source>
</evidence>
<dbReference type="Gene3D" id="3.80.10.10">
    <property type="entry name" value="Ribonuclease Inhibitor"/>
    <property type="match status" value="1"/>
</dbReference>